<organism evidence="6 7">
    <name type="scientific">Cinchona calisaya</name>
    <dbReference type="NCBI Taxonomy" id="153742"/>
    <lineage>
        <taxon>Eukaryota</taxon>
        <taxon>Viridiplantae</taxon>
        <taxon>Streptophyta</taxon>
        <taxon>Embryophyta</taxon>
        <taxon>Tracheophyta</taxon>
        <taxon>Spermatophyta</taxon>
        <taxon>Magnoliopsida</taxon>
        <taxon>eudicotyledons</taxon>
        <taxon>Gunneridae</taxon>
        <taxon>Pentapetalae</taxon>
        <taxon>asterids</taxon>
        <taxon>lamiids</taxon>
        <taxon>Gentianales</taxon>
        <taxon>Rubiaceae</taxon>
        <taxon>Cinchonoideae</taxon>
        <taxon>Cinchoneae</taxon>
        <taxon>Cinchona</taxon>
    </lineage>
</organism>
<evidence type="ECO:0000256" key="4">
    <source>
        <dbReference type="SAM" id="MobiDB-lite"/>
    </source>
</evidence>
<reference evidence="6 7" key="1">
    <citation type="submission" date="2024-11" db="EMBL/GenBank/DDBJ databases">
        <title>A near-complete genome assembly of Cinchona calisaya.</title>
        <authorList>
            <person name="Lian D.C."/>
            <person name="Zhao X.W."/>
            <person name="Wei L."/>
        </authorList>
    </citation>
    <scope>NUCLEOTIDE SEQUENCE [LARGE SCALE GENOMIC DNA]</scope>
    <source>
        <tissue evidence="6">Nenye</tissue>
    </source>
</reference>
<feature type="region of interest" description="Disordered" evidence="4">
    <location>
        <begin position="1"/>
        <end position="34"/>
    </location>
</feature>
<dbReference type="SUPFAM" id="SSF48484">
    <property type="entry name" value="Lipoxigenase"/>
    <property type="match status" value="1"/>
</dbReference>
<dbReference type="PRINTS" id="PR00468">
    <property type="entry name" value="PLTLPOXGNASE"/>
</dbReference>
<protein>
    <recommendedName>
        <fullName evidence="5">Lipoxygenase domain-containing protein</fullName>
    </recommendedName>
</protein>
<keyword evidence="2" id="KW-0223">Dioxygenase</keyword>
<dbReference type="PROSITE" id="PS51393">
    <property type="entry name" value="LIPOXYGENASE_3"/>
    <property type="match status" value="1"/>
</dbReference>
<accession>A0ABD2ZLH0</accession>
<dbReference type="Gene3D" id="4.10.375.10">
    <property type="entry name" value="Lipoxygenase-1, Domain 2"/>
    <property type="match status" value="1"/>
</dbReference>
<evidence type="ECO:0000313" key="6">
    <source>
        <dbReference type="EMBL" id="KAL3519190.1"/>
    </source>
</evidence>
<evidence type="ECO:0000256" key="2">
    <source>
        <dbReference type="ARBA" id="ARBA00022964"/>
    </source>
</evidence>
<evidence type="ECO:0000313" key="7">
    <source>
        <dbReference type="Proteomes" id="UP001630127"/>
    </source>
</evidence>
<dbReference type="PANTHER" id="PTHR11771">
    <property type="entry name" value="LIPOXYGENASE"/>
    <property type="match status" value="1"/>
</dbReference>
<dbReference type="Proteomes" id="UP001630127">
    <property type="component" value="Unassembled WGS sequence"/>
</dbReference>
<keyword evidence="7" id="KW-1185">Reference proteome</keyword>
<evidence type="ECO:0000259" key="5">
    <source>
        <dbReference type="PROSITE" id="PS51393"/>
    </source>
</evidence>
<dbReference type="Pfam" id="PF00305">
    <property type="entry name" value="Lipoxygenase"/>
    <property type="match status" value="1"/>
</dbReference>
<feature type="compositionally biased region" description="Low complexity" evidence="4">
    <location>
        <begin position="19"/>
        <end position="34"/>
    </location>
</feature>
<name>A0ABD2ZLH0_9GENT</name>
<feature type="compositionally biased region" description="Basic residues" evidence="4">
    <location>
        <begin position="111"/>
        <end position="121"/>
    </location>
</feature>
<dbReference type="Gene3D" id="4.10.372.10">
    <property type="entry name" value="Lipoxygenase-1, Domain 3"/>
    <property type="match status" value="1"/>
</dbReference>
<evidence type="ECO:0000256" key="3">
    <source>
        <dbReference type="ARBA" id="ARBA00023002"/>
    </source>
</evidence>
<evidence type="ECO:0000256" key="1">
    <source>
        <dbReference type="ARBA" id="ARBA00022723"/>
    </source>
</evidence>
<gene>
    <name evidence="6" type="ORF">ACH5RR_021779</name>
</gene>
<dbReference type="FunFam" id="4.10.375.10:FF:000001">
    <property type="entry name" value="Lipoxygenase"/>
    <property type="match status" value="1"/>
</dbReference>
<dbReference type="GO" id="GO:0046872">
    <property type="term" value="F:metal ion binding"/>
    <property type="evidence" value="ECO:0007669"/>
    <property type="project" value="UniProtKB-KW"/>
</dbReference>
<feature type="region of interest" description="Disordered" evidence="4">
    <location>
        <begin position="92"/>
        <end position="132"/>
    </location>
</feature>
<dbReference type="GO" id="GO:0051213">
    <property type="term" value="F:dioxygenase activity"/>
    <property type="evidence" value="ECO:0007669"/>
    <property type="project" value="UniProtKB-KW"/>
</dbReference>
<dbReference type="AlphaFoldDB" id="A0ABD2ZLH0"/>
<dbReference type="InterPro" id="IPR027433">
    <property type="entry name" value="Lipoxygenase_dom_3"/>
</dbReference>
<dbReference type="InterPro" id="IPR000907">
    <property type="entry name" value="LipOase"/>
</dbReference>
<feature type="non-terminal residue" evidence="6">
    <location>
        <position position="1"/>
    </location>
</feature>
<keyword evidence="1" id="KW-0479">Metal-binding</keyword>
<keyword evidence="3" id="KW-0560">Oxidoreductase</keyword>
<comment type="caution">
    <text evidence="6">The sequence shown here is derived from an EMBL/GenBank/DDBJ whole genome shotgun (WGS) entry which is preliminary data.</text>
</comment>
<proteinExistence type="predicted"/>
<dbReference type="InterPro" id="IPR036226">
    <property type="entry name" value="LipOase_C_sf"/>
</dbReference>
<sequence>AKKKNNVQVNRHAADAAGSIKAAVTTTTTEKSTSVKAVVTIQPTSYLPSQTPSGLKKYREKDLALLRGDGKGERKKSDRIYDYDVYNDLGDPDSSQDLARPVLGGKDHPYPRRCRTGRPRTKKDPLSESRSSSVYVPRDEAFAEVKNLTFSAKTVYSVFHALVPILQGAIVDKDSAFPFFTAIDSLFNEGIHIPVPKGGLGTILPRLVKALADTENNLLQFETPQLVDSNNLS</sequence>
<dbReference type="InterPro" id="IPR001246">
    <property type="entry name" value="LipOase_plant"/>
</dbReference>
<dbReference type="InterPro" id="IPR013819">
    <property type="entry name" value="LipOase_C"/>
</dbReference>
<feature type="domain" description="Lipoxygenase" evidence="5">
    <location>
        <begin position="45"/>
        <end position="233"/>
    </location>
</feature>
<dbReference type="EMBL" id="JBJUIK010000009">
    <property type="protein sequence ID" value="KAL3519190.1"/>
    <property type="molecule type" value="Genomic_DNA"/>
</dbReference>